<dbReference type="eggNOG" id="COG2388">
    <property type="taxonomic scope" value="Bacteria"/>
</dbReference>
<organism evidence="2 3">
    <name type="scientific">Gillisia limnaea (strain DSM 15749 / LMG 21470 / R-8282)</name>
    <dbReference type="NCBI Taxonomy" id="865937"/>
    <lineage>
        <taxon>Bacteria</taxon>
        <taxon>Pseudomonadati</taxon>
        <taxon>Bacteroidota</taxon>
        <taxon>Flavobacteriia</taxon>
        <taxon>Flavobacteriales</taxon>
        <taxon>Flavobacteriaceae</taxon>
        <taxon>Gillisia</taxon>
    </lineage>
</organism>
<dbReference type="PROSITE" id="PS51729">
    <property type="entry name" value="GNAT_YJDJ"/>
    <property type="match status" value="1"/>
</dbReference>
<dbReference type="Proteomes" id="UP000003844">
    <property type="component" value="Unassembled WGS sequence"/>
</dbReference>
<protein>
    <recommendedName>
        <fullName evidence="1">N-acetyltransferase domain-containing protein</fullName>
    </recommendedName>
</protein>
<sequence>MNDVEIVITNNEFLRQFEAVIQNELITVEYSQQERKIFLTKLRMPDPLKDEGYLEPFLEKLLNQIKEGTDRVVPTSPEIAKFIRKNRRKYKDLLPVGINI</sequence>
<evidence type="ECO:0000313" key="3">
    <source>
        <dbReference type="Proteomes" id="UP000003844"/>
    </source>
</evidence>
<dbReference type="EMBL" id="JH594606">
    <property type="protein sequence ID" value="EHQ04109.1"/>
    <property type="molecule type" value="Genomic_DNA"/>
</dbReference>
<evidence type="ECO:0000259" key="1">
    <source>
        <dbReference type="PROSITE" id="PS51729"/>
    </source>
</evidence>
<proteinExistence type="predicted"/>
<name>H2BWT6_GILLR</name>
<dbReference type="STRING" id="865937.Gilli_3512"/>
<feature type="domain" description="N-acetyltransferase" evidence="1">
    <location>
        <begin position="9"/>
        <end position="95"/>
    </location>
</feature>
<dbReference type="OrthoDB" id="1149100at2"/>
<dbReference type="SUPFAM" id="SSF55729">
    <property type="entry name" value="Acyl-CoA N-acyltransferases (Nat)"/>
    <property type="match status" value="1"/>
</dbReference>
<dbReference type="Gene3D" id="3.40.630.30">
    <property type="match status" value="1"/>
</dbReference>
<dbReference type="HOGENOM" id="CLU_132888_0_2_10"/>
<dbReference type="Pfam" id="PF14542">
    <property type="entry name" value="Acetyltransf_CG"/>
    <property type="match status" value="1"/>
</dbReference>
<keyword evidence="3" id="KW-1185">Reference proteome</keyword>
<gene>
    <name evidence="2" type="ORF">Gilli_3512</name>
</gene>
<dbReference type="InterPro" id="IPR016181">
    <property type="entry name" value="Acyl_CoA_acyltransferase"/>
</dbReference>
<dbReference type="AlphaFoldDB" id="H2BWT6"/>
<dbReference type="InterPro" id="IPR031165">
    <property type="entry name" value="GNAT_YJDJ"/>
</dbReference>
<dbReference type="RefSeq" id="WP_006990412.1">
    <property type="nucleotide sequence ID" value="NZ_JH594606.1"/>
</dbReference>
<reference evidence="3" key="1">
    <citation type="journal article" date="2012" name="Stand. Genomic Sci.">
        <title>Genome sequence of the Antarctic rhodopsins-containing flavobacterium Gillisia limnaea type strain (R-8282(T)).</title>
        <authorList>
            <person name="Riedel T."/>
            <person name="Held B."/>
            <person name="Nolan M."/>
            <person name="Lucas S."/>
            <person name="Lapidus A."/>
            <person name="Tice H."/>
            <person name="Del Rio T.G."/>
            <person name="Cheng J.F."/>
            <person name="Han C."/>
            <person name="Tapia R."/>
            <person name="Goodwin L.A."/>
            <person name="Pitluck S."/>
            <person name="Liolios K."/>
            <person name="Mavromatis K."/>
            <person name="Pagani I."/>
            <person name="Ivanova N."/>
            <person name="Mikhailova N."/>
            <person name="Pati A."/>
            <person name="Chen A."/>
            <person name="Palaniappan K."/>
            <person name="Land M."/>
            <person name="Rohde M."/>
            <person name="Tindall B.J."/>
            <person name="Detter J.C."/>
            <person name="Goker M."/>
            <person name="Bristow J."/>
            <person name="Eisen J.A."/>
            <person name="Markowitz V."/>
            <person name="Hugenholtz P."/>
            <person name="Kyrpides N.C."/>
            <person name="Klenk H.P."/>
            <person name="Woyke T."/>
        </authorList>
    </citation>
    <scope>NUCLEOTIDE SEQUENCE [LARGE SCALE GENOMIC DNA]</scope>
    <source>
        <strain evidence="3">DSM 15749 / LMG 21470 / R-8282</strain>
    </source>
</reference>
<accession>H2BWT6</accession>
<evidence type="ECO:0000313" key="2">
    <source>
        <dbReference type="EMBL" id="EHQ04109.1"/>
    </source>
</evidence>